<proteinExistence type="predicted"/>
<protein>
    <submittedName>
        <fullName evidence="1">Uncharacterized protein</fullName>
    </submittedName>
</protein>
<sequence>MSTSVQQDQMASASITGIFGGCSWYITNSDGTYKVSQHPLPHKGKVQQVAETSSGCDICKRILHNPVVYRYCSPGCKLGGAPVAADRDAIEADIMETTATAERKKKRKGVPHKAI</sequence>
<dbReference type="AlphaFoldDB" id="A0AAD8HQ46"/>
<evidence type="ECO:0000313" key="1">
    <source>
        <dbReference type="EMBL" id="KAK1371285.1"/>
    </source>
</evidence>
<comment type="caution">
    <text evidence="1">The sequence shown here is derived from an EMBL/GenBank/DDBJ whole genome shotgun (WGS) entry which is preliminary data.</text>
</comment>
<dbReference type="EMBL" id="JAUIZM010000008">
    <property type="protein sequence ID" value="KAK1371285.1"/>
    <property type="molecule type" value="Genomic_DNA"/>
</dbReference>
<name>A0AAD8HQ46_9APIA</name>
<dbReference type="Proteomes" id="UP001237642">
    <property type="component" value="Unassembled WGS sequence"/>
</dbReference>
<reference evidence="1" key="1">
    <citation type="submission" date="2023-02" db="EMBL/GenBank/DDBJ databases">
        <title>Genome of toxic invasive species Heracleum sosnowskyi carries increased number of genes despite the absence of recent whole-genome duplications.</title>
        <authorList>
            <person name="Schelkunov M."/>
            <person name="Shtratnikova V."/>
            <person name="Makarenko M."/>
            <person name="Klepikova A."/>
            <person name="Omelchenko D."/>
            <person name="Novikova G."/>
            <person name="Obukhova E."/>
            <person name="Bogdanov V."/>
            <person name="Penin A."/>
            <person name="Logacheva M."/>
        </authorList>
    </citation>
    <scope>NUCLEOTIDE SEQUENCE</scope>
    <source>
        <strain evidence="1">Hsosn_3</strain>
        <tissue evidence="1">Leaf</tissue>
    </source>
</reference>
<accession>A0AAD8HQ46</accession>
<dbReference type="Pfam" id="PF04640">
    <property type="entry name" value="PLATZ"/>
    <property type="match status" value="1"/>
</dbReference>
<gene>
    <name evidence="1" type="ORF">POM88_037377</name>
</gene>
<reference evidence="1" key="2">
    <citation type="submission" date="2023-05" db="EMBL/GenBank/DDBJ databases">
        <authorList>
            <person name="Schelkunov M.I."/>
        </authorList>
    </citation>
    <scope>NUCLEOTIDE SEQUENCE</scope>
    <source>
        <strain evidence="1">Hsosn_3</strain>
        <tissue evidence="1">Leaf</tissue>
    </source>
</reference>
<dbReference type="InterPro" id="IPR006734">
    <property type="entry name" value="PLATZ"/>
</dbReference>
<organism evidence="1 2">
    <name type="scientific">Heracleum sosnowskyi</name>
    <dbReference type="NCBI Taxonomy" id="360622"/>
    <lineage>
        <taxon>Eukaryota</taxon>
        <taxon>Viridiplantae</taxon>
        <taxon>Streptophyta</taxon>
        <taxon>Embryophyta</taxon>
        <taxon>Tracheophyta</taxon>
        <taxon>Spermatophyta</taxon>
        <taxon>Magnoliopsida</taxon>
        <taxon>eudicotyledons</taxon>
        <taxon>Gunneridae</taxon>
        <taxon>Pentapetalae</taxon>
        <taxon>asterids</taxon>
        <taxon>campanulids</taxon>
        <taxon>Apiales</taxon>
        <taxon>Apiaceae</taxon>
        <taxon>Apioideae</taxon>
        <taxon>apioid superclade</taxon>
        <taxon>Tordylieae</taxon>
        <taxon>Tordyliinae</taxon>
        <taxon>Heracleum</taxon>
    </lineage>
</organism>
<keyword evidence="2" id="KW-1185">Reference proteome</keyword>
<evidence type="ECO:0000313" key="2">
    <source>
        <dbReference type="Proteomes" id="UP001237642"/>
    </source>
</evidence>